<gene>
    <name evidence="3" type="ORF">EEGECGIO_00003</name>
    <name evidence="4" type="ORF">IAMNGHCI_00004</name>
</gene>
<proteinExistence type="inferred from homology"/>
<dbReference type="PANTHER" id="PTHR36565:SF1">
    <property type="entry name" value="UPF0332 PROTEIN TM_1000"/>
    <property type="match status" value="1"/>
</dbReference>
<evidence type="ECO:0000313" key="3">
    <source>
        <dbReference type="EMBL" id="QNO45028.1"/>
    </source>
</evidence>
<sequence length="125" mass="14223">MNGEIDALLKMADKSIRGSRLLFEDGLYGFAVSRSYYAMFYLATAVLLTKDLNFSKHKAVVAAFGQHFVKTNIFDHKFHKYLVESFEQRQIGDYEPLEEITKEIAQKAIGMAVEFLDAVKGYLAE</sequence>
<evidence type="ECO:0000256" key="1">
    <source>
        <dbReference type="ARBA" id="ARBA00038248"/>
    </source>
</evidence>
<accession>A0A7G9YE51</accession>
<dbReference type="EMBL" id="MT631181">
    <property type="protein sequence ID" value="QNO46285.1"/>
    <property type="molecule type" value="Genomic_DNA"/>
</dbReference>
<dbReference type="PANTHER" id="PTHR36565">
    <property type="entry name" value="UPF0332 PROTEIN TM_1000"/>
    <property type="match status" value="1"/>
</dbReference>
<evidence type="ECO:0000313" key="4">
    <source>
        <dbReference type="EMBL" id="QNO46285.1"/>
    </source>
</evidence>
<organism evidence="4">
    <name type="scientific">Candidatus Methanogaster sp. ANME-2c ERB4</name>
    <dbReference type="NCBI Taxonomy" id="2759911"/>
    <lineage>
        <taxon>Archaea</taxon>
        <taxon>Methanobacteriati</taxon>
        <taxon>Methanobacteriota</taxon>
        <taxon>Stenosarchaea group</taxon>
        <taxon>Methanomicrobia</taxon>
        <taxon>Methanosarcinales</taxon>
        <taxon>ANME-2 cluster</taxon>
        <taxon>Candidatus Methanogasteraceae</taxon>
        <taxon>Candidatus Methanogaster</taxon>
    </lineage>
</organism>
<feature type="domain" description="HEPN" evidence="2">
    <location>
        <begin position="7"/>
        <end position="121"/>
    </location>
</feature>
<reference evidence="4" key="1">
    <citation type="submission" date="2020-06" db="EMBL/GenBank/DDBJ databases">
        <title>Unique genomic features of the anaerobic methanotrophic archaea.</title>
        <authorList>
            <person name="Chadwick G.L."/>
            <person name="Skennerton C.T."/>
            <person name="Laso-Perez R."/>
            <person name="Leu A.O."/>
            <person name="Speth D.R."/>
            <person name="Yu H."/>
            <person name="Morgan-Lang C."/>
            <person name="Hatzenpichler R."/>
            <person name="Goudeau D."/>
            <person name="Malmstrom R."/>
            <person name="Brazelton W.J."/>
            <person name="Woyke T."/>
            <person name="Hallam S.J."/>
            <person name="Tyson G.W."/>
            <person name="Wegener G."/>
            <person name="Boetius A."/>
            <person name="Orphan V."/>
        </authorList>
    </citation>
    <scope>NUCLEOTIDE SEQUENCE</scope>
</reference>
<dbReference type="Pfam" id="PF05168">
    <property type="entry name" value="HEPN"/>
    <property type="match status" value="1"/>
</dbReference>
<evidence type="ECO:0000259" key="2">
    <source>
        <dbReference type="Pfam" id="PF05168"/>
    </source>
</evidence>
<dbReference type="AlphaFoldDB" id="A0A7G9YE51"/>
<comment type="similarity">
    <text evidence="1">Belongs to the UPF0332 family.</text>
</comment>
<dbReference type="InterPro" id="IPR052226">
    <property type="entry name" value="UPF0332_toxin"/>
</dbReference>
<protein>
    <recommendedName>
        <fullName evidence="2">HEPN domain-containing protein</fullName>
    </recommendedName>
</protein>
<dbReference type="EMBL" id="MT631059">
    <property type="protein sequence ID" value="QNO45028.1"/>
    <property type="molecule type" value="Genomic_DNA"/>
</dbReference>
<dbReference type="InterPro" id="IPR007842">
    <property type="entry name" value="HEPN_dom"/>
</dbReference>
<name>A0A7G9YE51_9EURY</name>
<dbReference type="Gene3D" id="1.20.120.330">
    <property type="entry name" value="Nucleotidyltransferases domain 2"/>
    <property type="match status" value="1"/>
</dbReference>